<dbReference type="SUPFAM" id="SSF53041">
    <property type="entry name" value="Resolvase-like"/>
    <property type="match status" value="1"/>
</dbReference>
<reference evidence="3" key="1">
    <citation type="submission" date="2020-08" db="EMBL/GenBank/DDBJ databases">
        <authorList>
            <person name="Hu Y."/>
            <person name="Nguyen S.V."/>
            <person name="Li F."/>
            <person name="Fanning S."/>
        </authorList>
    </citation>
    <scope>NUCLEOTIDE SEQUENCE</scope>
    <source>
        <strain evidence="3">SYSU D8009</strain>
    </source>
</reference>
<dbReference type="InterPro" id="IPR006119">
    <property type="entry name" value="Resolv_N"/>
</dbReference>
<gene>
    <name evidence="3" type="ORF">H7965_29010</name>
</gene>
<proteinExistence type="predicted"/>
<dbReference type="PROSITE" id="PS51736">
    <property type="entry name" value="RECOMBINASES_3"/>
    <property type="match status" value="1"/>
</dbReference>
<feature type="domain" description="Recombinase" evidence="2">
    <location>
        <begin position="185"/>
        <end position="289"/>
    </location>
</feature>
<dbReference type="InterPro" id="IPR011109">
    <property type="entry name" value="DNA_bind_recombinase_dom"/>
</dbReference>
<dbReference type="InterPro" id="IPR038109">
    <property type="entry name" value="DNA_bind_recomb_sf"/>
</dbReference>
<evidence type="ECO:0000259" key="2">
    <source>
        <dbReference type="PROSITE" id="PS51737"/>
    </source>
</evidence>
<keyword evidence="4" id="KW-1185">Reference proteome</keyword>
<dbReference type="GO" id="GO:0000150">
    <property type="term" value="F:DNA strand exchange activity"/>
    <property type="evidence" value="ECO:0007669"/>
    <property type="project" value="InterPro"/>
</dbReference>
<dbReference type="Gene3D" id="3.90.1750.20">
    <property type="entry name" value="Putative Large Serine Recombinase, Chain B, Domain 2"/>
    <property type="match status" value="1"/>
</dbReference>
<sequence>MSRRRLPDGAMPASVKKLRCAVYTRKSTDEGLDKEFNTLDAQREACEACEAYEAYVASQRAEGWVLVRDRYDDGGFSGGTLERPALKRLLADIQADLVDVIVVYKIDRLSRSLMDFAKLVEVMDAHGVTFVSVTQSFNTTTSMGRLTLNILLSFAQFEREVIGERIRDKFAASRARGMWMGGKVPLGYDVVARKLVVNEGEAPRVRRVFEIFAETGSGIETVKRLREEGATSKAGRPLDKGDVYKLLNNRTYVGEAAHKENIYPGEHQGIVPRELWDRAHAVLQISPRVRANQNRAQTPALLKGLIFGVDGRALSPTHARKNGRLYRYYVAQRVLKGDAAGDDSIVRRVSAAEIEAAVVDQVRALLRQPEVVVGTWRAARAEAPEITENEVREALLRLDPLWGELFPAEQARIVRALVERVVAGPAGADIRLRVEGLAGLVRDLTAIAPDALRPVA</sequence>
<dbReference type="CDD" id="cd03768">
    <property type="entry name" value="SR_ResInv"/>
    <property type="match status" value="1"/>
</dbReference>
<dbReference type="Pfam" id="PF07508">
    <property type="entry name" value="Recombinase"/>
    <property type="match status" value="1"/>
</dbReference>
<comment type="caution">
    <text evidence="3">The sequence shown here is derived from an EMBL/GenBank/DDBJ whole genome shotgun (WGS) entry which is preliminary data.</text>
</comment>
<dbReference type="GO" id="GO:0003677">
    <property type="term" value="F:DNA binding"/>
    <property type="evidence" value="ECO:0007669"/>
    <property type="project" value="InterPro"/>
</dbReference>
<evidence type="ECO:0000313" key="3">
    <source>
        <dbReference type="EMBL" id="MBC4019256.1"/>
    </source>
</evidence>
<dbReference type="Gene3D" id="3.40.50.1390">
    <property type="entry name" value="Resolvase, N-terminal catalytic domain"/>
    <property type="match status" value="1"/>
</dbReference>
<dbReference type="InterPro" id="IPR050639">
    <property type="entry name" value="SSR_resolvase"/>
</dbReference>
<organism evidence="3 4">
    <name type="scientific">Siccirubricoccus deserti</name>
    <dbReference type="NCBI Taxonomy" id="2013562"/>
    <lineage>
        <taxon>Bacteria</taxon>
        <taxon>Pseudomonadati</taxon>
        <taxon>Pseudomonadota</taxon>
        <taxon>Alphaproteobacteria</taxon>
        <taxon>Acetobacterales</taxon>
        <taxon>Roseomonadaceae</taxon>
        <taxon>Siccirubricoccus</taxon>
    </lineage>
</organism>
<feature type="domain" description="Resolvase/invertase-type recombinase catalytic" evidence="1">
    <location>
        <begin position="19"/>
        <end position="177"/>
    </location>
</feature>
<dbReference type="RefSeq" id="WP_186773975.1">
    <property type="nucleotide sequence ID" value="NZ_JACOMF010000151.1"/>
</dbReference>
<dbReference type="PANTHER" id="PTHR30461">
    <property type="entry name" value="DNA-INVERTASE FROM LAMBDOID PROPHAGE"/>
    <property type="match status" value="1"/>
</dbReference>
<dbReference type="Pfam" id="PF00239">
    <property type="entry name" value="Resolvase"/>
    <property type="match status" value="1"/>
</dbReference>
<evidence type="ECO:0000313" key="4">
    <source>
        <dbReference type="Proteomes" id="UP000600101"/>
    </source>
</evidence>
<protein>
    <submittedName>
        <fullName evidence="3">Recombinase family protein</fullName>
    </submittedName>
</protein>
<dbReference type="AlphaFoldDB" id="A0A9X0UGP8"/>
<dbReference type="InterPro" id="IPR036162">
    <property type="entry name" value="Resolvase-like_N_sf"/>
</dbReference>
<accession>A0A9X0UGP8</accession>
<dbReference type="SMART" id="SM00857">
    <property type="entry name" value="Resolvase"/>
    <property type="match status" value="1"/>
</dbReference>
<evidence type="ECO:0000259" key="1">
    <source>
        <dbReference type="PROSITE" id="PS51736"/>
    </source>
</evidence>
<dbReference type="PANTHER" id="PTHR30461:SF23">
    <property type="entry name" value="DNA RECOMBINASE-RELATED"/>
    <property type="match status" value="1"/>
</dbReference>
<dbReference type="PROSITE" id="PS51737">
    <property type="entry name" value="RECOMBINASE_DNA_BIND"/>
    <property type="match status" value="1"/>
</dbReference>
<name>A0A9X0UGP8_9PROT</name>
<dbReference type="Proteomes" id="UP000600101">
    <property type="component" value="Unassembled WGS sequence"/>
</dbReference>
<dbReference type="EMBL" id="JACOMF010000151">
    <property type="protein sequence ID" value="MBC4019256.1"/>
    <property type="molecule type" value="Genomic_DNA"/>
</dbReference>